<evidence type="ECO:0000256" key="2">
    <source>
        <dbReference type="ARBA" id="ARBA00023125"/>
    </source>
</evidence>
<dbReference type="InterPro" id="IPR009057">
    <property type="entry name" value="Homeodomain-like_sf"/>
</dbReference>
<dbReference type="RefSeq" id="WP_101325076.1">
    <property type="nucleotide sequence ID" value="NZ_NQMM01000036.1"/>
</dbReference>
<dbReference type="InterPro" id="IPR032687">
    <property type="entry name" value="AraC-type_N"/>
</dbReference>
<dbReference type="Proteomes" id="UP000233467">
    <property type="component" value="Unassembled WGS sequence"/>
</dbReference>
<reference evidence="5 6" key="1">
    <citation type="journal article" date="2017" name="Front. Microbiol.">
        <title>Strong Genomic and Phenotypic Heterogeneity in the Aeromonas sobria Species Complex.</title>
        <authorList>
            <person name="Gauthier J."/>
            <person name="Vincent A.T."/>
            <person name="Charette S.J."/>
            <person name="Derome N."/>
        </authorList>
    </citation>
    <scope>NUCLEOTIDE SEQUENCE [LARGE SCALE GENOMIC DNA]</scope>
    <source>
        <strain evidence="5 6">TM18</strain>
    </source>
</reference>
<name>A0A2N3IW58_AERSO</name>
<keyword evidence="6" id="KW-1185">Reference proteome</keyword>
<protein>
    <submittedName>
        <fullName evidence="5">AraC family transcriptional regulator</fullName>
    </submittedName>
</protein>
<keyword evidence="3" id="KW-0804">Transcription</keyword>
<dbReference type="GO" id="GO:0005829">
    <property type="term" value="C:cytosol"/>
    <property type="evidence" value="ECO:0007669"/>
    <property type="project" value="TreeGrafter"/>
</dbReference>
<proteinExistence type="predicted"/>
<sequence length="325" mass="36676">MLGACQQQGGDPDAILMAGGLTSFDIEREQGRILAHSHYRMLQLMQPYLASFHETILSYDIGQLYQHYPPLISLCLNQPSARAALEVLLAYRPIIGSCDQLRVRRGAQVSQYQYVNQGPASLGASQAIPNFIILYRILRVYLADVRVSVGFTGRPPQRHQLLDHFFGTRCQWEQGENTLTIDNTRLDCPSHCYNEPLASLQLAQLALICADISERAPFAYLVEERIRHKIREGGLESDESLLKEVCAAMNVSRWTLNRKLQGEGSSFSTLLRKGRVSEACRLLEEGDHPLQNISDRVGFSSQSAFNRFFKANTRMTPLAYRNARQ</sequence>
<gene>
    <name evidence="5" type="ORF">CJP16_13330</name>
</gene>
<dbReference type="GO" id="GO:0000976">
    <property type="term" value="F:transcription cis-regulatory region binding"/>
    <property type="evidence" value="ECO:0007669"/>
    <property type="project" value="TreeGrafter"/>
</dbReference>
<dbReference type="PANTHER" id="PTHR47894">
    <property type="entry name" value="HTH-TYPE TRANSCRIPTIONAL REGULATOR GADX"/>
    <property type="match status" value="1"/>
</dbReference>
<keyword evidence="2" id="KW-0238">DNA-binding</keyword>
<keyword evidence="1" id="KW-0805">Transcription regulation</keyword>
<dbReference type="EMBL" id="NQMM01000036">
    <property type="protein sequence ID" value="PKQ76564.1"/>
    <property type="molecule type" value="Genomic_DNA"/>
</dbReference>
<evidence type="ECO:0000259" key="4">
    <source>
        <dbReference type="PROSITE" id="PS01124"/>
    </source>
</evidence>
<evidence type="ECO:0000256" key="3">
    <source>
        <dbReference type="ARBA" id="ARBA00023163"/>
    </source>
</evidence>
<dbReference type="InterPro" id="IPR018060">
    <property type="entry name" value="HTH_AraC"/>
</dbReference>
<dbReference type="PROSITE" id="PS01124">
    <property type="entry name" value="HTH_ARAC_FAMILY_2"/>
    <property type="match status" value="1"/>
</dbReference>
<evidence type="ECO:0000313" key="5">
    <source>
        <dbReference type="EMBL" id="PKQ76564.1"/>
    </source>
</evidence>
<comment type="caution">
    <text evidence="5">The sequence shown here is derived from an EMBL/GenBank/DDBJ whole genome shotgun (WGS) entry which is preliminary data.</text>
</comment>
<organism evidence="5 6">
    <name type="scientific">Aeromonas sobria</name>
    <dbReference type="NCBI Taxonomy" id="646"/>
    <lineage>
        <taxon>Bacteria</taxon>
        <taxon>Pseudomonadati</taxon>
        <taxon>Pseudomonadota</taxon>
        <taxon>Gammaproteobacteria</taxon>
        <taxon>Aeromonadales</taxon>
        <taxon>Aeromonadaceae</taxon>
        <taxon>Aeromonas</taxon>
    </lineage>
</organism>
<dbReference type="Pfam" id="PF12625">
    <property type="entry name" value="Arabinose_bd"/>
    <property type="match status" value="1"/>
</dbReference>
<dbReference type="PROSITE" id="PS00041">
    <property type="entry name" value="HTH_ARAC_FAMILY_1"/>
    <property type="match status" value="1"/>
</dbReference>
<dbReference type="SUPFAM" id="SSF46689">
    <property type="entry name" value="Homeodomain-like"/>
    <property type="match status" value="1"/>
</dbReference>
<dbReference type="PANTHER" id="PTHR47894:SF4">
    <property type="entry name" value="HTH-TYPE TRANSCRIPTIONAL REGULATOR GADX"/>
    <property type="match status" value="1"/>
</dbReference>
<evidence type="ECO:0000313" key="6">
    <source>
        <dbReference type="Proteomes" id="UP000233467"/>
    </source>
</evidence>
<feature type="domain" description="HTH araC/xylS-type" evidence="4">
    <location>
        <begin position="224"/>
        <end position="323"/>
    </location>
</feature>
<dbReference type="Pfam" id="PF12833">
    <property type="entry name" value="HTH_18"/>
    <property type="match status" value="1"/>
</dbReference>
<dbReference type="InterPro" id="IPR018062">
    <property type="entry name" value="HTH_AraC-typ_CS"/>
</dbReference>
<dbReference type="Gene3D" id="1.10.10.60">
    <property type="entry name" value="Homeodomain-like"/>
    <property type="match status" value="1"/>
</dbReference>
<dbReference type="SMART" id="SM00342">
    <property type="entry name" value="HTH_ARAC"/>
    <property type="match status" value="1"/>
</dbReference>
<evidence type="ECO:0000256" key="1">
    <source>
        <dbReference type="ARBA" id="ARBA00023015"/>
    </source>
</evidence>
<accession>A0A2N3IW58</accession>
<dbReference type="GO" id="GO:0003700">
    <property type="term" value="F:DNA-binding transcription factor activity"/>
    <property type="evidence" value="ECO:0007669"/>
    <property type="project" value="InterPro"/>
</dbReference>
<dbReference type="AlphaFoldDB" id="A0A2N3IW58"/>